<reference evidence="1 2" key="1">
    <citation type="submission" date="2020-05" db="EMBL/GenBank/DDBJ databases">
        <title>Draft genome sequence of Desulfovibrio sp. strain HN2T.</title>
        <authorList>
            <person name="Ueno A."/>
            <person name="Tamazawa S."/>
            <person name="Tamamura S."/>
            <person name="Murakami T."/>
            <person name="Kiyama T."/>
            <person name="Inomata H."/>
            <person name="Amano Y."/>
            <person name="Miyakawa K."/>
            <person name="Tamaki H."/>
            <person name="Naganuma T."/>
            <person name="Kaneko K."/>
        </authorList>
    </citation>
    <scope>NUCLEOTIDE SEQUENCE [LARGE SCALE GENOMIC DNA]</scope>
    <source>
        <strain evidence="1 2">HN2</strain>
    </source>
</reference>
<organism evidence="1 2">
    <name type="scientific">Desulfovibrio subterraneus</name>
    <dbReference type="NCBI Taxonomy" id="2718620"/>
    <lineage>
        <taxon>Bacteria</taxon>
        <taxon>Pseudomonadati</taxon>
        <taxon>Thermodesulfobacteriota</taxon>
        <taxon>Desulfovibrionia</taxon>
        <taxon>Desulfovibrionales</taxon>
        <taxon>Desulfovibrionaceae</taxon>
        <taxon>Desulfovibrio</taxon>
    </lineage>
</organism>
<keyword evidence="2" id="KW-1185">Reference proteome</keyword>
<dbReference type="Proteomes" id="UP000503840">
    <property type="component" value="Unassembled WGS sequence"/>
</dbReference>
<dbReference type="EMBL" id="BLVO01000016">
    <property type="protein sequence ID" value="GFM34978.1"/>
    <property type="molecule type" value="Genomic_DNA"/>
</dbReference>
<accession>A0A7J0BMY5</accession>
<gene>
    <name evidence="1" type="ORF">DSM101010T_33430</name>
</gene>
<protein>
    <submittedName>
        <fullName evidence="1">Uncharacterized protein</fullName>
    </submittedName>
</protein>
<proteinExistence type="predicted"/>
<evidence type="ECO:0000313" key="1">
    <source>
        <dbReference type="EMBL" id="GFM34978.1"/>
    </source>
</evidence>
<evidence type="ECO:0000313" key="2">
    <source>
        <dbReference type="Proteomes" id="UP000503840"/>
    </source>
</evidence>
<name>A0A7J0BMY5_9BACT</name>
<comment type="caution">
    <text evidence="1">The sequence shown here is derived from an EMBL/GenBank/DDBJ whole genome shotgun (WGS) entry which is preliminary data.</text>
</comment>
<dbReference type="AlphaFoldDB" id="A0A7J0BMY5"/>
<sequence length="62" mass="7430">MQELSSQERLFEQEWAVEAVRDFVERNARRVVTHAESSQYVDASILESAKIKQFRRWFAQEL</sequence>